<organism evidence="1 2">
    <name type="scientific">Nocardioides gansuensis</name>
    <dbReference type="NCBI Taxonomy" id="2138300"/>
    <lineage>
        <taxon>Bacteria</taxon>
        <taxon>Bacillati</taxon>
        <taxon>Actinomycetota</taxon>
        <taxon>Actinomycetes</taxon>
        <taxon>Propionibacteriales</taxon>
        <taxon>Nocardioidaceae</taxon>
        <taxon>Nocardioides</taxon>
    </lineage>
</organism>
<dbReference type="InterPro" id="IPR007362">
    <property type="entry name" value="DUF429"/>
</dbReference>
<dbReference type="InterPro" id="IPR008306">
    <property type="entry name" value="UCP018008"/>
</dbReference>
<gene>
    <name evidence="1" type="ORF">DDE18_15920</name>
</gene>
<accession>A0A2T8F714</accession>
<proteinExistence type="predicted"/>
<dbReference type="Proteomes" id="UP000246018">
    <property type="component" value="Unassembled WGS sequence"/>
</dbReference>
<protein>
    <submittedName>
        <fullName evidence="1">DUF429 domain-containing protein</fullName>
    </submittedName>
</protein>
<dbReference type="EMBL" id="QDGZ01000007">
    <property type="protein sequence ID" value="PVG81502.1"/>
    <property type="molecule type" value="Genomic_DNA"/>
</dbReference>
<dbReference type="PIRSF" id="PIRSF018008">
    <property type="entry name" value="UCP018008"/>
    <property type="match status" value="1"/>
</dbReference>
<sequence>MHVFLGIDLGWTTGSTGLALVDLDGAFVDSTTVKTDEEIAAWVEGLPAAVVVAAVDAPLIVTNPTGQRVAEREITTAFGRFKAGTHPTNLAKPGMDPPRAARLAERFGWTKVARQGTVESPACIEVYPHPAMVALFGLAERLRYKDKRAFTLETRQDGFAHLLDSLEGISVLALSGNRRWEGLRRAVEGAMTRAALNRVEDELDAILCAHLAWLWQTSPGSLQVYGDPETGYIVAPPPVLVPPAAHVRPADRIVVEIDPGCIDSVREAIARLEGVRRIR</sequence>
<dbReference type="Pfam" id="PF04250">
    <property type="entry name" value="DUF429"/>
    <property type="match status" value="1"/>
</dbReference>
<reference evidence="1 2" key="1">
    <citation type="submission" date="2018-04" db="EMBL/GenBank/DDBJ databases">
        <title>Genome of Nocardioides gansuensis WSJ-1.</title>
        <authorList>
            <person name="Wu S."/>
            <person name="Wang G."/>
        </authorList>
    </citation>
    <scope>NUCLEOTIDE SEQUENCE [LARGE SCALE GENOMIC DNA]</scope>
    <source>
        <strain evidence="1 2">WSJ-1</strain>
    </source>
</reference>
<evidence type="ECO:0000313" key="1">
    <source>
        <dbReference type="EMBL" id="PVG81502.1"/>
    </source>
</evidence>
<dbReference type="OrthoDB" id="9801824at2"/>
<dbReference type="AlphaFoldDB" id="A0A2T8F714"/>
<name>A0A2T8F714_9ACTN</name>
<comment type="caution">
    <text evidence="1">The sequence shown here is derived from an EMBL/GenBank/DDBJ whole genome shotgun (WGS) entry which is preliminary data.</text>
</comment>
<evidence type="ECO:0000313" key="2">
    <source>
        <dbReference type="Proteomes" id="UP000246018"/>
    </source>
</evidence>
<keyword evidence="2" id="KW-1185">Reference proteome</keyword>